<accession>A0A1V9YDI5</accession>
<comment type="caution">
    <text evidence="1">The sequence shown here is derived from an EMBL/GenBank/DDBJ whole genome shotgun (WGS) entry which is preliminary data.</text>
</comment>
<evidence type="ECO:0000313" key="2">
    <source>
        <dbReference type="Proteomes" id="UP000243579"/>
    </source>
</evidence>
<dbReference type="OrthoDB" id="435799at2759"/>
<name>A0A1V9YDI5_ACHHY</name>
<dbReference type="Proteomes" id="UP000243579">
    <property type="component" value="Unassembled WGS sequence"/>
</dbReference>
<protein>
    <submittedName>
        <fullName evidence="1">Uncharacterized protein</fullName>
    </submittedName>
</protein>
<feature type="non-terminal residue" evidence="1">
    <location>
        <position position="228"/>
    </location>
</feature>
<dbReference type="EMBL" id="JNBR01002080">
    <property type="protein sequence ID" value="OQR83771.1"/>
    <property type="molecule type" value="Genomic_DNA"/>
</dbReference>
<dbReference type="AlphaFoldDB" id="A0A1V9YDI5"/>
<sequence>MSSAIAFDDEPAALEKPNTTTPLALKLTYFHHFVELHGGRGAFDGLTTAQVCFKFVVPFTEPSGLSLVEHVRQRTADAAYVAPANWYISHAWQYLFLETLDSLDTFFETNDIADPVVWFCVFNNNQHEAANYPFSWWQSTFRDSLAAIGSVVMVLHPWKSPITLTRSWCVFEVYIAILAGATFDVAMATNQEEWLLDDILDNMDAFFDMLGGVSSEKAQATVASDKTS</sequence>
<evidence type="ECO:0000313" key="1">
    <source>
        <dbReference type="EMBL" id="OQR83771.1"/>
    </source>
</evidence>
<keyword evidence="2" id="KW-1185">Reference proteome</keyword>
<gene>
    <name evidence="1" type="ORF">ACHHYP_14296</name>
</gene>
<proteinExistence type="predicted"/>
<organism evidence="1 2">
    <name type="scientific">Achlya hypogyna</name>
    <name type="common">Oomycete</name>
    <name type="synonym">Protoachlya hypogyna</name>
    <dbReference type="NCBI Taxonomy" id="1202772"/>
    <lineage>
        <taxon>Eukaryota</taxon>
        <taxon>Sar</taxon>
        <taxon>Stramenopiles</taxon>
        <taxon>Oomycota</taxon>
        <taxon>Saprolegniomycetes</taxon>
        <taxon>Saprolegniales</taxon>
        <taxon>Achlyaceae</taxon>
        <taxon>Achlya</taxon>
    </lineage>
</organism>
<reference evidence="1 2" key="1">
    <citation type="journal article" date="2014" name="Genome Biol. Evol.">
        <title>The secreted proteins of Achlya hypogyna and Thraustotheca clavata identify the ancestral oomycete secretome and reveal gene acquisitions by horizontal gene transfer.</title>
        <authorList>
            <person name="Misner I."/>
            <person name="Blouin N."/>
            <person name="Leonard G."/>
            <person name="Richards T.A."/>
            <person name="Lane C.E."/>
        </authorList>
    </citation>
    <scope>NUCLEOTIDE SEQUENCE [LARGE SCALE GENOMIC DNA]</scope>
    <source>
        <strain evidence="1 2">ATCC 48635</strain>
    </source>
</reference>